<evidence type="ECO:0000313" key="3">
    <source>
        <dbReference type="Proteomes" id="UP001213664"/>
    </source>
</evidence>
<dbReference type="Gene3D" id="3.40.1620.10">
    <property type="entry name" value="YefM-like domain"/>
    <property type="match status" value="1"/>
</dbReference>
<reference evidence="2" key="1">
    <citation type="submission" date="2023-03" db="EMBL/GenBank/DDBJ databases">
        <title>Andean soil-derived lignocellulolytic bacterial consortium as a source of novel taxa and putative plastic-active enzymes.</title>
        <authorList>
            <person name="Diaz-Garcia L."/>
            <person name="Chuvochina M."/>
            <person name="Feuerriegel G."/>
            <person name="Bunk B."/>
            <person name="Sproer C."/>
            <person name="Streit W.R."/>
            <person name="Rodriguez L.M."/>
            <person name="Overmann J."/>
            <person name="Jimenez D.J."/>
        </authorList>
    </citation>
    <scope>NUCLEOTIDE SEQUENCE</scope>
    <source>
        <strain evidence="2">MAG 833</strain>
    </source>
</reference>
<comment type="similarity">
    <text evidence="1">Belongs to the phD/YefM antitoxin family.</text>
</comment>
<protein>
    <submittedName>
        <fullName evidence="2">Type II toxin-antitoxin system Phd/YefM family antitoxin</fullName>
    </submittedName>
</protein>
<dbReference type="Proteomes" id="UP001213664">
    <property type="component" value="Chromosome"/>
</dbReference>
<evidence type="ECO:0000313" key="2">
    <source>
        <dbReference type="EMBL" id="WEK39654.1"/>
    </source>
</evidence>
<proteinExistence type="inferred from homology"/>
<dbReference type="AlphaFoldDB" id="A0AAJ5WYB6"/>
<dbReference type="SUPFAM" id="SSF143120">
    <property type="entry name" value="YefM-like"/>
    <property type="match status" value="1"/>
</dbReference>
<sequence length="113" mass="12370">MTYDLVSGEVVITATEFKAKCLDLLDRVNSGEIRKVHITKRGKEAAVLVAPDAAIKEPWEPRSMFGSMKGSLTIDPGIDLAKPIYEQVFGTTVEADMGLNDPDYDLGLGLREE</sequence>
<dbReference type="EMBL" id="CP119326">
    <property type="protein sequence ID" value="WEK39654.1"/>
    <property type="molecule type" value="Genomic_DNA"/>
</dbReference>
<gene>
    <name evidence="2" type="ORF">P0Y50_14120</name>
</gene>
<evidence type="ECO:0000256" key="1">
    <source>
        <dbReference type="ARBA" id="ARBA00009981"/>
    </source>
</evidence>
<organism evidence="2 3">
    <name type="scientific">Candidatus Brevundimonas colombiensis</name>
    <dbReference type="NCBI Taxonomy" id="3121376"/>
    <lineage>
        <taxon>Bacteria</taxon>
        <taxon>Pseudomonadati</taxon>
        <taxon>Pseudomonadota</taxon>
        <taxon>Alphaproteobacteria</taxon>
        <taxon>Caulobacterales</taxon>
        <taxon>Caulobacteraceae</taxon>
        <taxon>Brevundimonas</taxon>
    </lineage>
</organism>
<dbReference type="NCBIfam" id="TIGR01552">
    <property type="entry name" value="phd_fam"/>
    <property type="match status" value="1"/>
</dbReference>
<name>A0AAJ5WYB6_9CAUL</name>
<accession>A0AAJ5WYB6</accession>
<dbReference type="InterPro" id="IPR036165">
    <property type="entry name" value="YefM-like_sf"/>
</dbReference>